<feature type="non-terminal residue" evidence="1">
    <location>
        <position position="82"/>
    </location>
</feature>
<organism evidence="1">
    <name type="scientific">marine sediment metagenome</name>
    <dbReference type="NCBI Taxonomy" id="412755"/>
    <lineage>
        <taxon>unclassified sequences</taxon>
        <taxon>metagenomes</taxon>
        <taxon>ecological metagenomes</taxon>
    </lineage>
</organism>
<comment type="caution">
    <text evidence="1">The sequence shown here is derived from an EMBL/GenBank/DDBJ whole genome shotgun (WGS) entry which is preliminary data.</text>
</comment>
<dbReference type="AlphaFoldDB" id="X0UI05"/>
<proteinExistence type="predicted"/>
<dbReference type="GO" id="GO:0030246">
    <property type="term" value="F:carbohydrate binding"/>
    <property type="evidence" value="ECO:0007669"/>
    <property type="project" value="InterPro"/>
</dbReference>
<protein>
    <submittedName>
        <fullName evidence="1">Uncharacterized protein</fullName>
    </submittedName>
</protein>
<dbReference type="InterPro" id="IPR014718">
    <property type="entry name" value="GH-type_carb-bd"/>
</dbReference>
<dbReference type="EMBL" id="BARS01013727">
    <property type="protein sequence ID" value="GAF98921.1"/>
    <property type="molecule type" value="Genomic_DNA"/>
</dbReference>
<reference evidence="1" key="1">
    <citation type="journal article" date="2014" name="Front. Microbiol.">
        <title>High frequency of phylogenetically diverse reductive dehalogenase-homologous genes in deep subseafloor sedimentary metagenomes.</title>
        <authorList>
            <person name="Kawai M."/>
            <person name="Futagami T."/>
            <person name="Toyoda A."/>
            <person name="Takaki Y."/>
            <person name="Nishi S."/>
            <person name="Hori S."/>
            <person name="Arai W."/>
            <person name="Tsubouchi T."/>
            <person name="Morono Y."/>
            <person name="Uchiyama I."/>
            <person name="Ito T."/>
            <person name="Fujiyama A."/>
            <person name="Inagaki F."/>
            <person name="Takami H."/>
        </authorList>
    </citation>
    <scope>NUCLEOTIDE SEQUENCE</scope>
    <source>
        <strain evidence="1">Expedition CK06-06</strain>
    </source>
</reference>
<evidence type="ECO:0000313" key="1">
    <source>
        <dbReference type="EMBL" id="GAF98921.1"/>
    </source>
</evidence>
<name>X0UI05_9ZZZZ</name>
<sequence>MAKDRFGKGKLDIHRFEADINGHSVAIGVQPRCGTNLVSLEVDGQEYIYYDEELLRSPEESFSGCFIMFPTPCRIPDGRYEF</sequence>
<dbReference type="Gene3D" id="2.70.98.10">
    <property type="match status" value="1"/>
</dbReference>
<gene>
    <name evidence="1" type="ORF">S01H1_23639</name>
</gene>
<accession>X0UI05</accession>